<feature type="domain" description="DUF7041" evidence="1">
    <location>
        <begin position="14"/>
        <end position="96"/>
    </location>
</feature>
<accession>A0A8X6FR66</accession>
<dbReference type="OrthoDB" id="6436542at2759"/>
<dbReference type="PANTHER" id="PTHR33327">
    <property type="entry name" value="ENDONUCLEASE"/>
    <property type="match status" value="1"/>
</dbReference>
<keyword evidence="3" id="KW-1185">Reference proteome</keyword>
<dbReference type="SUPFAM" id="SSF56672">
    <property type="entry name" value="DNA/RNA polymerases"/>
    <property type="match status" value="1"/>
</dbReference>
<organism evidence="2 3">
    <name type="scientific">Trichonephila clavata</name>
    <name type="common">Joro spider</name>
    <name type="synonym">Nephila clavata</name>
    <dbReference type="NCBI Taxonomy" id="2740835"/>
    <lineage>
        <taxon>Eukaryota</taxon>
        <taxon>Metazoa</taxon>
        <taxon>Ecdysozoa</taxon>
        <taxon>Arthropoda</taxon>
        <taxon>Chelicerata</taxon>
        <taxon>Arachnida</taxon>
        <taxon>Araneae</taxon>
        <taxon>Araneomorphae</taxon>
        <taxon>Entelegynae</taxon>
        <taxon>Araneoidea</taxon>
        <taxon>Nephilidae</taxon>
        <taxon>Trichonephila</taxon>
    </lineage>
</organism>
<comment type="caution">
    <text evidence="2">The sequence shown here is derived from an EMBL/GenBank/DDBJ whole genome shotgun (WGS) entry which is preliminary data.</text>
</comment>
<dbReference type="PANTHER" id="PTHR33327:SF3">
    <property type="entry name" value="RNA-DIRECTED DNA POLYMERASE"/>
    <property type="match status" value="1"/>
</dbReference>
<sequence length="358" mass="40816">QLDGTTKYIISPKLPPFWADKPAIWFAQAEAQFALAHIISDATKFHCIVANLDSRYAAEVDDIITNLPTTGMYEKLKKQLINCLSLSEMQRERKLLGREELGDRKPSQFLRHLRSLPDPNFQLKAANNSTIKTYGFLTLTLDLGLRRRFSWRFVIADVHLPVIGSDFLAHFGLLPDCKHKLLLDRITSLSIRGQSTNYSTLSIKIISGESTPYDHILKEYPTLTRLAGTLRNVSHSTVHHIRTTLGPPVFCRPRRLTPERMKIAKAEFEAMVLEGTARRGEGSWASPLHLVPKKSEGWRPCGDYRALNARIIPDRYPVRHIHDYSHRLQGCNIFSVIDLVKAYTQVLVNEEDIPKTRQ</sequence>
<dbReference type="Pfam" id="PF23055">
    <property type="entry name" value="DUF7041"/>
    <property type="match status" value="1"/>
</dbReference>
<protein>
    <recommendedName>
        <fullName evidence="1">DUF7041 domain-containing protein</fullName>
    </recommendedName>
</protein>
<evidence type="ECO:0000259" key="1">
    <source>
        <dbReference type="Pfam" id="PF23055"/>
    </source>
</evidence>
<proteinExistence type="predicted"/>
<gene>
    <name evidence="2" type="primary">M514_20815</name>
    <name evidence="2" type="ORF">TNCT_172561</name>
</gene>
<dbReference type="AlphaFoldDB" id="A0A8X6FR66"/>
<dbReference type="InterPro" id="IPR043502">
    <property type="entry name" value="DNA/RNA_pol_sf"/>
</dbReference>
<dbReference type="EMBL" id="BMAO01000227">
    <property type="protein sequence ID" value="GFQ65338.1"/>
    <property type="molecule type" value="Genomic_DNA"/>
</dbReference>
<evidence type="ECO:0000313" key="3">
    <source>
        <dbReference type="Proteomes" id="UP000887116"/>
    </source>
</evidence>
<dbReference type="GO" id="GO:0071897">
    <property type="term" value="P:DNA biosynthetic process"/>
    <property type="evidence" value="ECO:0007669"/>
    <property type="project" value="UniProtKB-ARBA"/>
</dbReference>
<dbReference type="InterPro" id="IPR043128">
    <property type="entry name" value="Rev_trsase/Diguanyl_cyclase"/>
</dbReference>
<dbReference type="CDD" id="cd01647">
    <property type="entry name" value="RT_LTR"/>
    <property type="match status" value="1"/>
</dbReference>
<dbReference type="Gene3D" id="3.30.70.270">
    <property type="match status" value="1"/>
</dbReference>
<feature type="non-terminal residue" evidence="2">
    <location>
        <position position="1"/>
    </location>
</feature>
<dbReference type="Proteomes" id="UP000887116">
    <property type="component" value="Unassembled WGS sequence"/>
</dbReference>
<dbReference type="InterPro" id="IPR055469">
    <property type="entry name" value="DUF7041"/>
</dbReference>
<evidence type="ECO:0000313" key="2">
    <source>
        <dbReference type="EMBL" id="GFQ65338.1"/>
    </source>
</evidence>
<dbReference type="Gene3D" id="3.10.10.10">
    <property type="entry name" value="HIV Type 1 Reverse Transcriptase, subunit A, domain 1"/>
    <property type="match status" value="1"/>
</dbReference>
<name>A0A8X6FR66_TRICU</name>
<reference evidence="2" key="1">
    <citation type="submission" date="2020-07" db="EMBL/GenBank/DDBJ databases">
        <title>Multicomponent nature underlies the extraordinary mechanical properties of spider dragline silk.</title>
        <authorList>
            <person name="Kono N."/>
            <person name="Nakamura H."/>
            <person name="Mori M."/>
            <person name="Yoshida Y."/>
            <person name="Ohtoshi R."/>
            <person name="Malay A.D."/>
            <person name="Moran D.A.P."/>
            <person name="Tomita M."/>
            <person name="Numata K."/>
            <person name="Arakawa K."/>
        </authorList>
    </citation>
    <scope>NUCLEOTIDE SEQUENCE</scope>
</reference>